<evidence type="ECO:0008006" key="4">
    <source>
        <dbReference type="Google" id="ProtNLM"/>
    </source>
</evidence>
<name>A0ABU1YPW5_ROSSA</name>
<dbReference type="Proteomes" id="UP001180453">
    <property type="component" value="Unassembled WGS sequence"/>
</dbReference>
<accession>A0ABU1YPW5</accession>
<dbReference type="RefSeq" id="WP_310265943.1">
    <property type="nucleotide sequence ID" value="NZ_JAVDXU010000002.1"/>
</dbReference>
<feature type="transmembrane region" description="Helical" evidence="1">
    <location>
        <begin position="12"/>
        <end position="31"/>
    </location>
</feature>
<reference evidence="2 3" key="1">
    <citation type="submission" date="2023-07" db="EMBL/GenBank/DDBJ databases">
        <title>Sorghum-associated microbial communities from plants grown in Nebraska, USA.</title>
        <authorList>
            <person name="Schachtman D."/>
        </authorList>
    </citation>
    <scope>NUCLEOTIDE SEQUENCE [LARGE SCALE GENOMIC DNA]</scope>
    <source>
        <strain evidence="2 3">BE314</strain>
    </source>
</reference>
<organism evidence="2 3">
    <name type="scientific">Roseateles saccharophilus</name>
    <name type="common">Pseudomonas saccharophila</name>
    <dbReference type="NCBI Taxonomy" id="304"/>
    <lineage>
        <taxon>Bacteria</taxon>
        <taxon>Pseudomonadati</taxon>
        <taxon>Pseudomonadota</taxon>
        <taxon>Betaproteobacteria</taxon>
        <taxon>Burkholderiales</taxon>
        <taxon>Sphaerotilaceae</taxon>
        <taxon>Roseateles</taxon>
    </lineage>
</organism>
<keyword evidence="3" id="KW-1185">Reference proteome</keyword>
<protein>
    <recommendedName>
        <fullName evidence="4">Lipoprotein</fullName>
    </recommendedName>
</protein>
<proteinExistence type="predicted"/>
<evidence type="ECO:0000313" key="2">
    <source>
        <dbReference type="EMBL" id="MDR7270246.1"/>
    </source>
</evidence>
<keyword evidence="1" id="KW-0472">Membrane</keyword>
<gene>
    <name evidence="2" type="ORF">J2X20_002904</name>
</gene>
<sequence>MATNAATADRAIRILMGIGLAGAAAFGLVGCRPVHRIAGLR</sequence>
<evidence type="ECO:0000313" key="3">
    <source>
        <dbReference type="Proteomes" id="UP001180453"/>
    </source>
</evidence>
<evidence type="ECO:0000256" key="1">
    <source>
        <dbReference type="SAM" id="Phobius"/>
    </source>
</evidence>
<keyword evidence="1" id="KW-1133">Transmembrane helix</keyword>
<keyword evidence="1" id="KW-0812">Transmembrane</keyword>
<dbReference type="EMBL" id="JAVDXU010000002">
    <property type="protein sequence ID" value="MDR7270246.1"/>
    <property type="molecule type" value="Genomic_DNA"/>
</dbReference>
<comment type="caution">
    <text evidence="2">The sequence shown here is derived from an EMBL/GenBank/DDBJ whole genome shotgun (WGS) entry which is preliminary data.</text>
</comment>